<dbReference type="Proteomes" id="UP000823775">
    <property type="component" value="Unassembled WGS sequence"/>
</dbReference>
<evidence type="ECO:0000256" key="1">
    <source>
        <dbReference type="SAM" id="MobiDB-lite"/>
    </source>
</evidence>
<gene>
    <name evidence="2" type="ORF">HAX54_030338</name>
</gene>
<comment type="caution">
    <text evidence="2">The sequence shown here is derived from an EMBL/GenBank/DDBJ whole genome shotgun (WGS) entry which is preliminary data.</text>
</comment>
<evidence type="ECO:0000313" key="3">
    <source>
        <dbReference type="Proteomes" id="UP000823775"/>
    </source>
</evidence>
<protein>
    <submittedName>
        <fullName evidence="2">Uncharacterized protein</fullName>
    </submittedName>
</protein>
<feature type="non-terminal residue" evidence="2">
    <location>
        <position position="1"/>
    </location>
</feature>
<reference evidence="2 3" key="1">
    <citation type="journal article" date="2021" name="BMC Genomics">
        <title>Datura genome reveals duplications of psychoactive alkaloid biosynthetic genes and high mutation rate following tissue culture.</title>
        <authorList>
            <person name="Rajewski A."/>
            <person name="Carter-House D."/>
            <person name="Stajich J."/>
            <person name="Litt A."/>
        </authorList>
    </citation>
    <scope>NUCLEOTIDE SEQUENCE [LARGE SCALE GENOMIC DNA]</scope>
    <source>
        <strain evidence="2">AR-01</strain>
    </source>
</reference>
<evidence type="ECO:0000313" key="2">
    <source>
        <dbReference type="EMBL" id="MCD9643159.1"/>
    </source>
</evidence>
<proteinExistence type="predicted"/>
<name>A0ABS8V8U8_DATST</name>
<feature type="compositionally biased region" description="Basic and acidic residues" evidence="1">
    <location>
        <begin position="62"/>
        <end position="78"/>
    </location>
</feature>
<sequence>VHEVGICRSEQTRLTVRPGRQLGCLETKRERCEENGVGIVENGGGGAWDWLYSTKPWWSTVDERKRREGEEDSGEGRQKLCRRRQGRRETGAA</sequence>
<feature type="region of interest" description="Disordered" evidence="1">
    <location>
        <begin position="62"/>
        <end position="93"/>
    </location>
</feature>
<accession>A0ABS8V8U8</accession>
<feature type="non-terminal residue" evidence="2">
    <location>
        <position position="93"/>
    </location>
</feature>
<dbReference type="EMBL" id="JACEIK010003798">
    <property type="protein sequence ID" value="MCD9643159.1"/>
    <property type="molecule type" value="Genomic_DNA"/>
</dbReference>
<organism evidence="2 3">
    <name type="scientific">Datura stramonium</name>
    <name type="common">Jimsonweed</name>
    <name type="synonym">Common thornapple</name>
    <dbReference type="NCBI Taxonomy" id="4076"/>
    <lineage>
        <taxon>Eukaryota</taxon>
        <taxon>Viridiplantae</taxon>
        <taxon>Streptophyta</taxon>
        <taxon>Embryophyta</taxon>
        <taxon>Tracheophyta</taxon>
        <taxon>Spermatophyta</taxon>
        <taxon>Magnoliopsida</taxon>
        <taxon>eudicotyledons</taxon>
        <taxon>Gunneridae</taxon>
        <taxon>Pentapetalae</taxon>
        <taxon>asterids</taxon>
        <taxon>lamiids</taxon>
        <taxon>Solanales</taxon>
        <taxon>Solanaceae</taxon>
        <taxon>Solanoideae</taxon>
        <taxon>Datureae</taxon>
        <taxon>Datura</taxon>
    </lineage>
</organism>
<keyword evidence="3" id="KW-1185">Reference proteome</keyword>